<protein>
    <submittedName>
        <fullName evidence="2">Uncharacterized protein</fullName>
    </submittedName>
</protein>
<keyword evidence="3" id="KW-1185">Reference proteome</keyword>
<reference evidence="2" key="1">
    <citation type="journal article" date="2020" name="Stud. Mycol.">
        <title>101 Dothideomycetes genomes: a test case for predicting lifestyles and emergence of pathogens.</title>
        <authorList>
            <person name="Haridas S."/>
            <person name="Albert R."/>
            <person name="Binder M."/>
            <person name="Bloem J."/>
            <person name="Labutti K."/>
            <person name="Salamov A."/>
            <person name="Andreopoulos B."/>
            <person name="Baker S."/>
            <person name="Barry K."/>
            <person name="Bills G."/>
            <person name="Bluhm B."/>
            <person name="Cannon C."/>
            <person name="Castanera R."/>
            <person name="Culley D."/>
            <person name="Daum C."/>
            <person name="Ezra D."/>
            <person name="Gonzalez J."/>
            <person name="Henrissat B."/>
            <person name="Kuo A."/>
            <person name="Liang C."/>
            <person name="Lipzen A."/>
            <person name="Lutzoni F."/>
            <person name="Magnuson J."/>
            <person name="Mondo S."/>
            <person name="Nolan M."/>
            <person name="Ohm R."/>
            <person name="Pangilinan J."/>
            <person name="Park H.-J."/>
            <person name="Ramirez L."/>
            <person name="Alfaro M."/>
            <person name="Sun H."/>
            <person name="Tritt A."/>
            <person name="Yoshinaga Y."/>
            <person name="Zwiers L.-H."/>
            <person name="Turgeon B."/>
            <person name="Goodwin S."/>
            <person name="Spatafora J."/>
            <person name="Crous P."/>
            <person name="Grigoriev I."/>
        </authorList>
    </citation>
    <scope>NUCLEOTIDE SEQUENCE</scope>
    <source>
        <strain evidence="2">CBS 119687</strain>
    </source>
</reference>
<evidence type="ECO:0000256" key="1">
    <source>
        <dbReference type="SAM" id="MobiDB-lite"/>
    </source>
</evidence>
<feature type="region of interest" description="Disordered" evidence="1">
    <location>
        <begin position="231"/>
        <end position="265"/>
    </location>
</feature>
<evidence type="ECO:0000313" key="3">
    <source>
        <dbReference type="Proteomes" id="UP000799771"/>
    </source>
</evidence>
<name>A0A6A6AE95_9PLEO</name>
<gene>
    <name evidence="2" type="ORF">P153DRAFT_423023</name>
</gene>
<dbReference type="OrthoDB" id="3774194at2759"/>
<dbReference type="AlphaFoldDB" id="A0A6A6AE95"/>
<dbReference type="EMBL" id="ML977506">
    <property type="protein sequence ID" value="KAF2129425.1"/>
    <property type="molecule type" value="Genomic_DNA"/>
</dbReference>
<evidence type="ECO:0000313" key="2">
    <source>
        <dbReference type="EMBL" id="KAF2129425.1"/>
    </source>
</evidence>
<feature type="compositionally biased region" description="Basic and acidic residues" evidence="1">
    <location>
        <begin position="235"/>
        <end position="249"/>
    </location>
</feature>
<dbReference type="RefSeq" id="XP_033523814.1">
    <property type="nucleotide sequence ID" value="XM_033672404.1"/>
</dbReference>
<accession>A0A6A6AE95</accession>
<sequence length="265" mass="29963">MYYLIHTTYHSRPYVSIIPFIARDFRKWGYRVDSYTSDSPYIAEVKLREKIAGPGMGRTEIMEIWAREVVGRRWQGHIAQQSEVEGMVEEGLSLLEKREARASGMVGDFVFGVAEFGISPSVHTPLNAAQHPVPTGPLALINKYMRLLNCTKYIPNATLPPWSTPDITIADQIIIEFRFHEAFRRAHLVQALVKTVNKNRGRMGRVEKDTMTGVTRVLMFVCVGDCLGVEGGQEPESKDPVPKYERVERPPPYVEDVGSLAVERT</sequence>
<proteinExistence type="predicted"/>
<dbReference type="Proteomes" id="UP000799771">
    <property type="component" value="Unassembled WGS sequence"/>
</dbReference>
<dbReference type="GeneID" id="54412836"/>
<organism evidence="2 3">
    <name type="scientific">Dothidotthia symphoricarpi CBS 119687</name>
    <dbReference type="NCBI Taxonomy" id="1392245"/>
    <lineage>
        <taxon>Eukaryota</taxon>
        <taxon>Fungi</taxon>
        <taxon>Dikarya</taxon>
        <taxon>Ascomycota</taxon>
        <taxon>Pezizomycotina</taxon>
        <taxon>Dothideomycetes</taxon>
        <taxon>Pleosporomycetidae</taxon>
        <taxon>Pleosporales</taxon>
        <taxon>Dothidotthiaceae</taxon>
        <taxon>Dothidotthia</taxon>
    </lineage>
</organism>